<evidence type="ECO:0000313" key="2">
    <source>
        <dbReference type="Proteomes" id="UP001234202"/>
    </source>
</evidence>
<organism evidence="1 2">
    <name type="scientific">Naganishia onofrii</name>
    <dbReference type="NCBI Taxonomy" id="1851511"/>
    <lineage>
        <taxon>Eukaryota</taxon>
        <taxon>Fungi</taxon>
        <taxon>Dikarya</taxon>
        <taxon>Basidiomycota</taxon>
        <taxon>Agaricomycotina</taxon>
        <taxon>Tremellomycetes</taxon>
        <taxon>Filobasidiales</taxon>
        <taxon>Filobasidiaceae</taxon>
        <taxon>Naganishia</taxon>
    </lineage>
</organism>
<comment type="caution">
    <text evidence="1">The sequence shown here is derived from an EMBL/GenBank/DDBJ whole genome shotgun (WGS) entry which is preliminary data.</text>
</comment>
<accession>A0ACC2X0Z8</accession>
<name>A0ACC2X0Z8_9TREE</name>
<dbReference type="Proteomes" id="UP001234202">
    <property type="component" value="Unassembled WGS sequence"/>
</dbReference>
<sequence length="364" mass="41958">MSDDITSHVAEHDNLLRAIEAVEHAPPILKQMQTDLKQSQQRHEEDNEKLKALEVATKKQYAKWMDITDRKPMRIWAKLPFTRLRQETLTERQQREEEKYLDAFAAEQRQRTEKETLGLDIRLTEDKIENLKQISREHTRLRNQLECLYESIFGGPTPKHPEEDQAEQAYEAAVREFNEIQDELHDESRVLAFLQEADQTMNLADRYLAQGDNNSLAAAQRQVDSARVLVEQARELRPAIPSLQVLNIPQGAMSDVLFDNIVTAVAFDQKIQTAVTKSKQAHEQLRKASGQSQMHLNVLKARRRQAEIKFTQETKILEELRREIMQCAAETLPTYQPRASGPPPSIDTGYEENRVVDASTTRPE</sequence>
<reference evidence="1" key="1">
    <citation type="submission" date="2023-04" db="EMBL/GenBank/DDBJ databases">
        <title>Draft Genome sequencing of Naganishia species isolated from polar environments using Oxford Nanopore Technology.</title>
        <authorList>
            <person name="Leo P."/>
            <person name="Venkateswaran K."/>
        </authorList>
    </citation>
    <scope>NUCLEOTIDE SEQUENCE</scope>
    <source>
        <strain evidence="1">DBVPG 5303</strain>
    </source>
</reference>
<keyword evidence="2" id="KW-1185">Reference proteome</keyword>
<protein>
    <submittedName>
        <fullName evidence="1">Uncharacterized protein</fullName>
    </submittedName>
</protein>
<gene>
    <name evidence="1" type="ORF">QFC24_006534</name>
</gene>
<proteinExistence type="predicted"/>
<dbReference type="EMBL" id="JASBWV010000033">
    <property type="protein sequence ID" value="KAJ9117075.1"/>
    <property type="molecule type" value="Genomic_DNA"/>
</dbReference>
<evidence type="ECO:0000313" key="1">
    <source>
        <dbReference type="EMBL" id="KAJ9117075.1"/>
    </source>
</evidence>